<organism evidence="1 2">
    <name type="scientific">Pseudomonas phage vB_PaeM_PS24</name>
    <dbReference type="NCBI Taxonomy" id="1542092"/>
    <lineage>
        <taxon>Viruses</taxon>
        <taxon>Duplodnaviria</taxon>
        <taxon>Heunggongvirae</taxon>
        <taxon>Uroviricota</taxon>
        <taxon>Caudoviricetes</taxon>
        <taxon>Vandenendeviridae</taxon>
        <taxon>Nankokuvirus</taxon>
        <taxon>Nankokuvirus PS24</taxon>
    </lineage>
</organism>
<keyword evidence="2" id="KW-1185">Reference proteome</keyword>
<sequence length="122" mass="14183">MRDVTCFTQKEAHLYGGRLGIQDLQLYLQGQGMSADEASRKVRFLVSSSGVSLHHSTVRAIAGYCWSAGFTFVDIFPLLRAHGFSPAQCWDEFLRVWWWWENSYRQDMESRFKLMEGSLKHE</sequence>
<accession>A0A0K0L999</accession>
<dbReference type="Proteomes" id="UP000203203">
    <property type="component" value="Segment"/>
</dbReference>
<evidence type="ECO:0000313" key="2">
    <source>
        <dbReference type="Proteomes" id="UP000203203"/>
    </source>
</evidence>
<evidence type="ECO:0000313" key="1">
    <source>
        <dbReference type="EMBL" id="AIW01714.1"/>
    </source>
</evidence>
<gene>
    <name evidence="1" type="ORF">vB_PaeM_PS2400009</name>
</gene>
<name>A0A0K0L999_9CAUD</name>
<protein>
    <submittedName>
        <fullName evidence="1">Uncharacterized protein</fullName>
    </submittedName>
</protein>
<reference evidence="2" key="1">
    <citation type="submission" date="2014-08" db="EMBL/GenBank/DDBJ databases">
        <authorList>
            <person name="Gozdek A."/>
            <person name="Dabrowski K."/>
            <person name="Lobocka M."/>
        </authorList>
    </citation>
    <scope>NUCLEOTIDE SEQUENCE [LARGE SCALE GENOMIC DNA]</scope>
</reference>
<dbReference type="EMBL" id="KM434186">
    <property type="protein sequence ID" value="AIW01714.1"/>
    <property type="molecule type" value="Genomic_DNA"/>
</dbReference>
<dbReference type="RefSeq" id="YP_009205974.1">
    <property type="nucleotide sequence ID" value="NC_028882.1"/>
</dbReference>
<dbReference type="KEGG" id="vg:26632588"/>
<proteinExistence type="predicted"/>
<dbReference type="GeneID" id="26632588"/>